<comment type="caution">
    <text evidence="2">The sequence shown here is derived from an EMBL/GenBank/DDBJ whole genome shotgun (WGS) entry which is preliminary data.</text>
</comment>
<accession>A0ABR9JU51</accession>
<keyword evidence="1" id="KW-0175">Coiled coil</keyword>
<evidence type="ECO:0000313" key="2">
    <source>
        <dbReference type="EMBL" id="MBE1534092.1"/>
    </source>
</evidence>
<dbReference type="EMBL" id="JADBDZ010000001">
    <property type="protein sequence ID" value="MBE1534092.1"/>
    <property type="molecule type" value="Genomic_DNA"/>
</dbReference>
<name>A0ABR9JU51_9ACTN</name>
<sequence length="65" mass="7397">MSDDERSTRIREIDEDLARMRGDIDPSLDGPHDMVDAGQNLAAREELAGQIEELEAERERLMRGD</sequence>
<reference evidence="2 3" key="1">
    <citation type="submission" date="2020-10" db="EMBL/GenBank/DDBJ databases">
        <title>Sequencing the genomes of 1000 actinobacteria strains.</title>
        <authorList>
            <person name="Klenk H.-P."/>
        </authorList>
    </citation>
    <scope>NUCLEOTIDE SEQUENCE [LARGE SCALE GENOMIC DNA]</scope>
    <source>
        <strain evidence="2 3">DSM 46744</strain>
    </source>
</reference>
<keyword evidence="3" id="KW-1185">Reference proteome</keyword>
<gene>
    <name evidence="2" type="ORF">H4W34_003925</name>
</gene>
<proteinExistence type="predicted"/>
<dbReference type="Proteomes" id="UP000627838">
    <property type="component" value="Unassembled WGS sequence"/>
</dbReference>
<organism evidence="2 3">
    <name type="scientific">Actinomadura algeriensis</name>
    <dbReference type="NCBI Taxonomy" id="1679523"/>
    <lineage>
        <taxon>Bacteria</taxon>
        <taxon>Bacillati</taxon>
        <taxon>Actinomycetota</taxon>
        <taxon>Actinomycetes</taxon>
        <taxon>Streptosporangiales</taxon>
        <taxon>Thermomonosporaceae</taxon>
        <taxon>Actinomadura</taxon>
    </lineage>
</organism>
<dbReference type="RefSeq" id="WP_192760526.1">
    <property type="nucleotide sequence ID" value="NZ_JADBDZ010000001.1"/>
</dbReference>
<evidence type="ECO:0000313" key="3">
    <source>
        <dbReference type="Proteomes" id="UP000627838"/>
    </source>
</evidence>
<protein>
    <submittedName>
        <fullName evidence="2">Uncharacterized protein</fullName>
    </submittedName>
</protein>
<evidence type="ECO:0000256" key="1">
    <source>
        <dbReference type="SAM" id="Coils"/>
    </source>
</evidence>
<feature type="coiled-coil region" evidence="1">
    <location>
        <begin position="37"/>
        <end position="64"/>
    </location>
</feature>